<proteinExistence type="predicted"/>
<keyword evidence="2" id="KW-0812">Transmembrane</keyword>
<protein>
    <submittedName>
        <fullName evidence="3">Uncharacterized protein</fullName>
    </submittedName>
</protein>
<feature type="region of interest" description="Disordered" evidence="1">
    <location>
        <begin position="1"/>
        <end position="24"/>
    </location>
</feature>
<sequence>MDVAIPPPKHKDSETPTGYDIPRDTISKEFIKSARTARQSVESNGSFGAMSDYLIPSTSSKLVPDTPPRIVVTSPDDEPLPSPFGLKMDKEILSRMNHNRHGTDTPPPTDHSFLLAVAMACGVVLIVIFLIYLFFKV</sequence>
<evidence type="ECO:0000256" key="2">
    <source>
        <dbReference type="SAM" id="Phobius"/>
    </source>
</evidence>
<keyword evidence="2" id="KW-1133">Transmembrane helix</keyword>
<keyword evidence="2" id="KW-0472">Membrane</keyword>
<dbReference type="EMBL" id="CATQJL010000223">
    <property type="protein sequence ID" value="CAJ0599667.1"/>
    <property type="molecule type" value="Genomic_DNA"/>
</dbReference>
<feature type="region of interest" description="Disordered" evidence="1">
    <location>
        <begin position="59"/>
        <end position="84"/>
    </location>
</feature>
<evidence type="ECO:0000313" key="4">
    <source>
        <dbReference type="Proteomes" id="UP001176961"/>
    </source>
</evidence>
<organism evidence="3 4">
    <name type="scientific">Cylicocyclus nassatus</name>
    <name type="common">Nematode worm</name>
    <dbReference type="NCBI Taxonomy" id="53992"/>
    <lineage>
        <taxon>Eukaryota</taxon>
        <taxon>Metazoa</taxon>
        <taxon>Ecdysozoa</taxon>
        <taxon>Nematoda</taxon>
        <taxon>Chromadorea</taxon>
        <taxon>Rhabditida</taxon>
        <taxon>Rhabditina</taxon>
        <taxon>Rhabditomorpha</taxon>
        <taxon>Strongyloidea</taxon>
        <taxon>Strongylidae</taxon>
        <taxon>Cylicocyclus</taxon>
    </lineage>
</organism>
<comment type="caution">
    <text evidence="3">The sequence shown here is derived from an EMBL/GenBank/DDBJ whole genome shotgun (WGS) entry which is preliminary data.</text>
</comment>
<feature type="non-terminal residue" evidence="3">
    <location>
        <position position="1"/>
    </location>
</feature>
<accession>A0AA36GWW5</accession>
<gene>
    <name evidence="3" type="ORF">CYNAS_LOCUS11650</name>
</gene>
<dbReference type="Proteomes" id="UP001176961">
    <property type="component" value="Unassembled WGS sequence"/>
</dbReference>
<reference evidence="3" key="1">
    <citation type="submission" date="2023-07" db="EMBL/GenBank/DDBJ databases">
        <authorList>
            <consortium name="CYATHOMIX"/>
        </authorList>
    </citation>
    <scope>NUCLEOTIDE SEQUENCE</scope>
    <source>
        <strain evidence="3">N/A</strain>
    </source>
</reference>
<evidence type="ECO:0000313" key="3">
    <source>
        <dbReference type="EMBL" id="CAJ0599667.1"/>
    </source>
</evidence>
<feature type="transmembrane region" description="Helical" evidence="2">
    <location>
        <begin position="113"/>
        <end position="135"/>
    </location>
</feature>
<evidence type="ECO:0000256" key="1">
    <source>
        <dbReference type="SAM" id="MobiDB-lite"/>
    </source>
</evidence>
<keyword evidence="4" id="KW-1185">Reference proteome</keyword>
<dbReference type="AlphaFoldDB" id="A0AA36GWW5"/>
<name>A0AA36GWW5_CYLNA</name>